<dbReference type="InterPro" id="IPR029058">
    <property type="entry name" value="AB_hydrolase_fold"/>
</dbReference>
<dbReference type="RefSeq" id="WP_084046462.1">
    <property type="nucleotide sequence ID" value="NZ_FWWU01000006.1"/>
</dbReference>
<keyword evidence="2" id="KW-1185">Reference proteome</keyword>
<reference evidence="1 2" key="1">
    <citation type="submission" date="2017-04" db="EMBL/GenBank/DDBJ databases">
        <authorList>
            <person name="Afonso C.L."/>
            <person name="Miller P.J."/>
            <person name="Scott M.A."/>
            <person name="Spackman E."/>
            <person name="Goraichik I."/>
            <person name="Dimitrov K.M."/>
            <person name="Suarez D.L."/>
            <person name="Swayne D.E."/>
        </authorList>
    </citation>
    <scope>NUCLEOTIDE SEQUENCE [LARGE SCALE GENOMIC DNA]</scope>
    <source>
        <strain evidence="1 2">KR-140</strain>
    </source>
</reference>
<name>A0A1W1URA8_9DEIO</name>
<proteinExistence type="predicted"/>
<evidence type="ECO:0000313" key="2">
    <source>
        <dbReference type="Proteomes" id="UP000192582"/>
    </source>
</evidence>
<dbReference type="SUPFAM" id="SSF53474">
    <property type="entry name" value="alpha/beta-Hydrolases"/>
    <property type="match status" value="1"/>
</dbReference>
<dbReference type="AlphaFoldDB" id="A0A1W1URA8"/>
<protein>
    <submittedName>
        <fullName evidence="1">Uncharacterized protein</fullName>
    </submittedName>
</protein>
<sequence>MYLPLPPVPGTGVWPVTAQIKDITHAALSLRTGVAGPPSPPQAHTAWRGTQAPAAIPSTQILSGKIDWFILKSGSLPGSREITVYTPPNWTKAGGLPAVYLGDGAMVLGLARFPTSGGTLELPYLEAARRYTALSSSAGQPACLVTLVGEHDALLWEEVFPTGGAFTLDR</sequence>
<dbReference type="STRING" id="695939.SAMN00790413_04372"/>
<gene>
    <name evidence="1" type="ORF">SAMN00790413_04372</name>
</gene>
<dbReference type="OrthoDB" id="9775130at2"/>
<evidence type="ECO:0000313" key="1">
    <source>
        <dbReference type="EMBL" id="SMB83341.1"/>
    </source>
</evidence>
<dbReference type="Proteomes" id="UP000192582">
    <property type="component" value="Unassembled WGS sequence"/>
</dbReference>
<organism evidence="1 2">
    <name type="scientific">Deinococcus hopiensis KR-140</name>
    <dbReference type="NCBI Taxonomy" id="695939"/>
    <lineage>
        <taxon>Bacteria</taxon>
        <taxon>Thermotogati</taxon>
        <taxon>Deinococcota</taxon>
        <taxon>Deinococci</taxon>
        <taxon>Deinococcales</taxon>
        <taxon>Deinococcaceae</taxon>
        <taxon>Deinococcus</taxon>
    </lineage>
</organism>
<accession>A0A1W1URA8</accession>
<dbReference type="EMBL" id="FWWU01000006">
    <property type="protein sequence ID" value="SMB83341.1"/>
    <property type="molecule type" value="Genomic_DNA"/>
</dbReference>